<gene>
    <name evidence="1" type="ORF">NDES1114_LOCUS25480</name>
</gene>
<dbReference type="EMBL" id="HBGF01038099">
    <property type="protein sequence ID" value="CAD9136793.1"/>
    <property type="molecule type" value="Transcribed_RNA"/>
</dbReference>
<reference evidence="1" key="1">
    <citation type="submission" date="2021-01" db="EMBL/GenBank/DDBJ databases">
        <authorList>
            <person name="Corre E."/>
            <person name="Pelletier E."/>
            <person name="Niang G."/>
            <person name="Scheremetjew M."/>
            <person name="Finn R."/>
            <person name="Kale V."/>
            <person name="Holt S."/>
            <person name="Cochrane G."/>
            <person name="Meng A."/>
            <person name="Brown T."/>
            <person name="Cohen L."/>
        </authorList>
    </citation>
    <scope>NUCLEOTIDE SEQUENCE</scope>
    <source>
        <strain evidence="1">CCAP 1951/1</strain>
    </source>
</reference>
<accession>A0A7S1MNJ2</accession>
<dbReference type="AlphaFoldDB" id="A0A7S1MNJ2"/>
<protein>
    <submittedName>
        <fullName evidence="1">Uncharacterized protein</fullName>
    </submittedName>
</protein>
<sequence>MQAWLRARATGRVLHDVVEPRHRAAALLQLFVRHRQAVARMRRRLGRSTRLAPTVAGTRHAAGCCPRCAVVLEALATRLAAAPMLPAHAVRRYAAACCPTDTSPACRAAVFTLAPV</sequence>
<name>A0A7S1MNJ2_NEODS</name>
<evidence type="ECO:0000313" key="1">
    <source>
        <dbReference type="EMBL" id="CAD9136793.1"/>
    </source>
</evidence>
<proteinExistence type="predicted"/>
<organism evidence="1">
    <name type="scientific">Neobodo designis</name>
    <name type="common">Flagellated protozoan</name>
    <name type="synonym">Bodo designis</name>
    <dbReference type="NCBI Taxonomy" id="312471"/>
    <lineage>
        <taxon>Eukaryota</taxon>
        <taxon>Discoba</taxon>
        <taxon>Euglenozoa</taxon>
        <taxon>Kinetoplastea</taxon>
        <taxon>Metakinetoplastina</taxon>
        <taxon>Neobodonida</taxon>
        <taxon>Neobodo</taxon>
    </lineage>
</organism>